<dbReference type="EMBL" id="JZWS03000001">
    <property type="protein sequence ID" value="MEW9490674.1"/>
    <property type="molecule type" value="Genomic_DNA"/>
</dbReference>
<sequence length="327" mass="37065">MHVKIEANGAIIVGENFTIDGHSERNFRVVTHFHSDHIVDLSKSVKECNGVVATPQTLDALEVLGHKIPQKKRLGLKYDLRLHVEDESVVLKPAEHILGSAQVMITLKDGTTVAYTGDFKNPGKGTPILNPDILVIDSTYGRPEFRRPFKEEVNSLFPDYVNDALVSGPVRIYAYHGKIQEVMKFLRRAQVIAPFVAEGKVYDLTIVAKKYGEEIGEVFNRNDPQAREILKDGWYVEFKHFHEFRNREKGFTNFVLTGWQFDKPFKRIDSSSVSVAFSDHGDFEETIYYVDNSSASLVIVDGGRRGYSNDLAKYINERLKKKAISMP</sequence>
<proteinExistence type="predicted"/>
<organism evidence="1 2">
    <name type="scientific">Candidatus Aramenus sulfurataquae</name>
    <dbReference type="NCBI Taxonomy" id="1326980"/>
    <lineage>
        <taxon>Archaea</taxon>
        <taxon>Thermoproteota</taxon>
        <taxon>Thermoprotei</taxon>
        <taxon>Sulfolobales</taxon>
        <taxon>Sulfolobaceae</taxon>
        <taxon>Candidatus Aramenus</taxon>
    </lineage>
</organism>
<dbReference type="Proteomes" id="UP000053480">
    <property type="component" value="Unassembled WGS sequence"/>
</dbReference>
<name>A0ACC6TLE7_9CREN</name>
<accession>A0ACC6TLE7</accession>
<comment type="caution">
    <text evidence="1">The sequence shown here is derived from an EMBL/GenBank/DDBJ whole genome shotgun (WGS) entry which is preliminary data.</text>
</comment>
<evidence type="ECO:0000313" key="2">
    <source>
        <dbReference type="Proteomes" id="UP000053480"/>
    </source>
</evidence>
<keyword evidence="1" id="KW-0378">Hydrolase</keyword>
<protein>
    <submittedName>
        <fullName evidence="1">MBL fold metallo-hydrolase</fullName>
        <ecNumber evidence="1">3.-.-.-</ecNumber>
    </submittedName>
</protein>
<evidence type="ECO:0000313" key="1">
    <source>
        <dbReference type="EMBL" id="MEW9490674.1"/>
    </source>
</evidence>
<dbReference type="EC" id="3.-.-.-" evidence="1"/>
<gene>
    <name evidence="1" type="ORF">TQ35_0000415</name>
</gene>
<reference evidence="1" key="1">
    <citation type="submission" date="2024-07" db="EMBL/GenBank/DDBJ databases">
        <title>Metagenome and Metagenome-Assembled Genomes of Archaea from a hot spring from the geothermal field of Los Azufres, Mexico.</title>
        <authorList>
            <person name="Marin-Paredes R."/>
            <person name="Martinez-Romero E."/>
            <person name="Servin-Garciduenas L.E."/>
        </authorList>
    </citation>
    <scope>NUCLEOTIDE SEQUENCE</scope>
    <source>
        <strain evidence="1">AZ1-454</strain>
    </source>
</reference>